<name>A0ABW2Z774_9FLAO</name>
<dbReference type="Proteomes" id="UP001597032">
    <property type="component" value="Unassembled WGS sequence"/>
</dbReference>
<keyword evidence="5 15" id="KW-0812">Transmembrane</keyword>
<evidence type="ECO:0000256" key="12">
    <source>
        <dbReference type="ARBA" id="ARBA00025614"/>
    </source>
</evidence>
<gene>
    <name evidence="15" type="primary">atpF</name>
    <name evidence="18" type="ORF">ACFQZW_05285</name>
</gene>
<keyword evidence="19" id="KW-1185">Reference proteome</keyword>
<keyword evidence="4 15" id="KW-0138">CF(0)</keyword>
<evidence type="ECO:0000256" key="8">
    <source>
        <dbReference type="ARBA" id="ARBA00023065"/>
    </source>
</evidence>
<evidence type="ECO:0000256" key="9">
    <source>
        <dbReference type="ARBA" id="ARBA00023136"/>
    </source>
</evidence>
<dbReference type="EMBL" id="JBHTIC010000006">
    <property type="protein sequence ID" value="MFD0761487.1"/>
    <property type="molecule type" value="Genomic_DNA"/>
</dbReference>
<evidence type="ECO:0000256" key="6">
    <source>
        <dbReference type="ARBA" id="ARBA00022781"/>
    </source>
</evidence>
<evidence type="ECO:0000256" key="16">
    <source>
        <dbReference type="RuleBase" id="RU003848"/>
    </source>
</evidence>
<dbReference type="InterPro" id="IPR002146">
    <property type="entry name" value="ATP_synth_b/b'su_bac/chlpt"/>
</dbReference>
<evidence type="ECO:0000256" key="3">
    <source>
        <dbReference type="ARBA" id="ARBA00022475"/>
    </source>
</evidence>
<comment type="subunit">
    <text evidence="15">F-type ATPases have 2 components, F(1) - the catalytic core - and F(0) - the membrane proton channel. F(1) has five subunits: alpha(3), beta(3), gamma(1), delta(1), epsilon(1). F(0) has three main subunits: a(1), b(2) and c(10-14). The alpha and beta chains form an alternating ring which encloses part of the gamma chain. F(1) is attached to F(0) by a central stalk formed by the gamma and epsilon chains, while a peripheral stalk is formed by the delta and b chains.</text>
</comment>
<feature type="coiled-coil region" evidence="17">
    <location>
        <begin position="36"/>
        <end position="91"/>
    </location>
</feature>
<evidence type="ECO:0000256" key="7">
    <source>
        <dbReference type="ARBA" id="ARBA00022989"/>
    </source>
</evidence>
<accession>A0ABW2Z774</accession>
<evidence type="ECO:0000256" key="4">
    <source>
        <dbReference type="ARBA" id="ARBA00022547"/>
    </source>
</evidence>
<dbReference type="PANTHER" id="PTHR33445">
    <property type="entry name" value="ATP SYNTHASE SUBUNIT B', CHLOROPLASTIC"/>
    <property type="match status" value="1"/>
</dbReference>
<evidence type="ECO:0000313" key="18">
    <source>
        <dbReference type="EMBL" id="MFD0761487.1"/>
    </source>
</evidence>
<protein>
    <recommendedName>
        <fullName evidence="15">ATP synthase subunit b</fullName>
    </recommendedName>
    <alternativeName>
        <fullName evidence="15">ATP synthase F(0) sector subunit b</fullName>
    </alternativeName>
    <alternativeName>
        <fullName evidence="15">ATPase subunit I</fullName>
    </alternativeName>
    <alternativeName>
        <fullName evidence="15">F-type ATPase subunit b</fullName>
        <shortName evidence="15">F-ATPase subunit b</shortName>
    </alternativeName>
</protein>
<evidence type="ECO:0000256" key="15">
    <source>
        <dbReference type="HAMAP-Rule" id="MF_01398"/>
    </source>
</evidence>
<keyword evidence="17" id="KW-0175">Coiled coil</keyword>
<evidence type="ECO:0000256" key="5">
    <source>
        <dbReference type="ARBA" id="ARBA00022692"/>
    </source>
</evidence>
<dbReference type="InterPro" id="IPR028987">
    <property type="entry name" value="ATP_synth_B-like_membr_sf"/>
</dbReference>
<dbReference type="SUPFAM" id="SSF81573">
    <property type="entry name" value="F1F0 ATP synthase subunit B, membrane domain"/>
    <property type="match status" value="1"/>
</dbReference>
<evidence type="ECO:0000256" key="1">
    <source>
        <dbReference type="ARBA" id="ARBA00005513"/>
    </source>
</evidence>
<dbReference type="InterPro" id="IPR050059">
    <property type="entry name" value="ATP_synthase_B_chain"/>
</dbReference>
<comment type="subunit">
    <text evidence="13">F-type ATPases have 2 components, F(1) - the catalytic core - and F(0) - the membrane proton channel. F(1) has five subunits: alpha(3), beta(3), gamma(1), delta(1), epsilon(1). F(0) has four main subunits: a(1), b(2) and c(10-14). The alpha and beta chains form an alternating ring which encloses part of the gamma chain. F(1) is attached to F(0) by a central stalk formed by the gamma and epsilon chains, while a peripheral stalk is formed by the delta and b chains.</text>
</comment>
<comment type="caution">
    <text evidence="18">The sequence shown here is derived from an EMBL/GenBank/DDBJ whole genome shotgun (WGS) entry which is preliminary data.</text>
</comment>
<proteinExistence type="inferred from homology"/>
<keyword evidence="8 15" id="KW-0406">Ion transport</keyword>
<keyword evidence="9 15" id="KW-0472">Membrane</keyword>
<dbReference type="NCBIfam" id="NF011041">
    <property type="entry name" value="PRK14471.1"/>
    <property type="match status" value="1"/>
</dbReference>
<dbReference type="HAMAP" id="MF_01398">
    <property type="entry name" value="ATP_synth_b_bprime"/>
    <property type="match status" value="1"/>
</dbReference>
<organism evidence="18 19">
    <name type="scientific">Lutibacter aestuarii</name>
    <dbReference type="NCBI Taxonomy" id="861111"/>
    <lineage>
        <taxon>Bacteria</taxon>
        <taxon>Pseudomonadati</taxon>
        <taxon>Bacteroidota</taxon>
        <taxon>Flavobacteriia</taxon>
        <taxon>Flavobacteriales</taxon>
        <taxon>Flavobacteriaceae</taxon>
        <taxon>Lutibacter</taxon>
    </lineage>
</organism>
<keyword evidence="2 15" id="KW-0813">Transport</keyword>
<evidence type="ECO:0000256" key="11">
    <source>
        <dbReference type="ARBA" id="ARBA00025198"/>
    </source>
</evidence>
<evidence type="ECO:0000256" key="17">
    <source>
        <dbReference type="SAM" id="Coils"/>
    </source>
</evidence>
<keyword evidence="10 15" id="KW-0066">ATP synthesis</keyword>
<comment type="function">
    <text evidence="12">Component of the F(0) channel, it forms part of the peripheral stalk, linking F(1) to F(0). The b'-subunit is a diverged and duplicated form of b found in plants and photosynthetic bacteria.</text>
</comment>
<dbReference type="CDD" id="cd06503">
    <property type="entry name" value="ATP-synt_Fo_b"/>
    <property type="match status" value="1"/>
</dbReference>
<evidence type="ECO:0000256" key="2">
    <source>
        <dbReference type="ARBA" id="ARBA00022448"/>
    </source>
</evidence>
<evidence type="ECO:0000256" key="13">
    <source>
        <dbReference type="ARBA" id="ARBA00026054"/>
    </source>
</evidence>
<dbReference type="RefSeq" id="WP_298262844.1">
    <property type="nucleotide sequence ID" value="NZ_JBHTIC010000006.1"/>
</dbReference>
<reference evidence="19" key="1">
    <citation type="journal article" date="2019" name="Int. J. Syst. Evol. Microbiol.">
        <title>The Global Catalogue of Microorganisms (GCM) 10K type strain sequencing project: providing services to taxonomists for standard genome sequencing and annotation.</title>
        <authorList>
            <consortium name="The Broad Institute Genomics Platform"/>
            <consortium name="The Broad Institute Genome Sequencing Center for Infectious Disease"/>
            <person name="Wu L."/>
            <person name="Ma J."/>
        </authorList>
    </citation>
    <scope>NUCLEOTIDE SEQUENCE [LARGE SCALE GENOMIC DNA]</scope>
    <source>
        <strain evidence="19">CCUG 60022</strain>
    </source>
</reference>
<feature type="transmembrane region" description="Helical" evidence="15">
    <location>
        <begin position="12"/>
        <end position="32"/>
    </location>
</feature>
<evidence type="ECO:0000313" key="19">
    <source>
        <dbReference type="Proteomes" id="UP001597032"/>
    </source>
</evidence>
<dbReference type="Pfam" id="PF00430">
    <property type="entry name" value="ATP-synt_B"/>
    <property type="match status" value="1"/>
</dbReference>
<dbReference type="PANTHER" id="PTHR33445:SF1">
    <property type="entry name" value="ATP SYNTHASE SUBUNIT B"/>
    <property type="match status" value="1"/>
</dbReference>
<dbReference type="NCBIfam" id="TIGR01144">
    <property type="entry name" value="ATP_synt_b"/>
    <property type="match status" value="1"/>
</dbReference>
<keyword evidence="3 15" id="KW-1003">Cell membrane</keyword>
<dbReference type="Gene3D" id="1.20.5.620">
    <property type="entry name" value="F1F0 ATP synthase subunit B, membrane domain"/>
    <property type="match status" value="1"/>
</dbReference>
<dbReference type="InterPro" id="IPR005864">
    <property type="entry name" value="ATP_synth_F0_bsu_bac"/>
</dbReference>
<evidence type="ECO:0000256" key="14">
    <source>
        <dbReference type="ARBA" id="ARBA00037847"/>
    </source>
</evidence>
<comment type="similarity">
    <text evidence="1 15 16">Belongs to the ATPase B chain family.</text>
</comment>
<comment type="function">
    <text evidence="11 15">F(1)F(0) ATP synthase produces ATP from ADP in the presence of a proton or sodium gradient. F-type ATPases consist of two structural domains, F(1) containing the extramembraneous catalytic core and F(0) containing the membrane proton channel, linked together by a central stalk and a peripheral stalk. During catalysis, ATP synthesis in the catalytic domain of F(1) is coupled via a rotary mechanism of the central stalk subunits to proton translocation.</text>
</comment>
<evidence type="ECO:0000256" key="10">
    <source>
        <dbReference type="ARBA" id="ARBA00023310"/>
    </source>
</evidence>
<comment type="subcellular location">
    <subcellularLocation>
        <location evidence="15">Cell membrane</location>
        <topology evidence="15">Single-pass membrane protein</topology>
    </subcellularLocation>
    <subcellularLocation>
        <location evidence="14">Endomembrane system</location>
        <topology evidence="14">Single-pass membrane protein</topology>
    </subcellularLocation>
</comment>
<keyword evidence="7 15" id="KW-1133">Transmembrane helix</keyword>
<keyword evidence="6 15" id="KW-0375">Hydrogen ion transport</keyword>
<sequence length="166" mass="18799">MEKLIEQFSLGLFFWQLILFIALVLLLQKFAWKPILNSVNEREKGIKNALDEAENARKEMQNLNADNERILKEARAQRDTLLKEAREMKEGIISEAKNEAQVQAAKIVEQAQATIEAEKQAAITDLKNQVAELSVGIAEKVVRGELADKNKQTKLVEELLKEVTIS</sequence>